<sequence>MLLTALNINSPREMEGLDTFCKKNFQCAHYTQECTDPVKLFLHYYSRYMAGEKTIVEDESDKSNETKLAHLKLLHHDLGRLRNLLLDGMVIYAIHMTDLPHSLQVLQDSVNLNPLNWAACH</sequence>
<evidence type="ECO:0000313" key="3">
    <source>
        <dbReference type="Proteomes" id="UP000789390"/>
    </source>
</evidence>
<evidence type="ECO:0000259" key="1">
    <source>
        <dbReference type="Pfam" id="PF04049"/>
    </source>
</evidence>
<gene>
    <name evidence="2" type="ORF">DGAL_LOCUS13206</name>
</gene>
<dbReference type="AlphaFoldDB" id="A0A8J2WM19"/>
<accession>A0A8J2WM19</accession>
<dbReference type="GO" id="GO:0005680">
    <property type="term" value="C:anaphase-promoting complex"/>
    <property type="evidence" value="ECO:0007669"/>
    <property type="project" value="InterPro"/>
</dbReference>
<proteinExistence type="predicted"/>
<feature type="domain" description="Cdc23" evidence="1">
    <location>
        <begin position="23"/>
        <end position="119"/>
    </location>
</feature>
<dbReference type="Pfam" id="PF04049">
    <property type="entry name" value="ANAPC8"/>
    <property type="match status" value="1"/>
</dbReference>
<comment type="caution">
    <text evidence="2">The sequence shown here is derived from an EMBL/GenBank/DDBJ whole genome shotgun (WGS) entry which is preliminary data.</text>
</comment>
<protein>
    <recommendedName>
        <fullName evidence="1">Cdc23 domain-containing protein</fullName>
    </recommendedName>
</protein>
<evidence type="ECO:0000313" key="2">
    <source>
        <dbReference type="EMBL" id="CAH0109722.1"/>
    </source>
</evidence>
<keyword evidence="3" id="KW-1185">Reference proteome</keyword>
<dbReference type="OrthoDB" id="10262026at2759"/>
<dbReference type="Proteomes" id="UP000789390">
    <property type="component" value="Unassembled WGS sequence"/>
</dbReference>
<dbReference type="Gene3D" id="1.25.40.10">
    <property type="entry name" value="Tetratricopeptide repeat domain"/>
    <property type="match status" value="1"/>
</dbReference>
<reference evidence="2" key="1">
    <citation type="submission" date="2021-11" db="EMBL/GenBank/DDBJ databases">
        <authorList>
            <person name="Schell T."/>
        </authorList>
    </citation>
    <scope>NUCLEOTIDE SEQUENCE</scope>
    <source>
        <strain evidence="2">M5</strain>
    </source>
</reference>
<dbReference type="InterPro" id="IPR011990">
    <property type="entry name" value="TPR-like_helical_dom_sf"/>
</dbReference>
<dbReference type="InterPro" id="IPR007192">
    <property type="entry name" value="APC8"/>
</dbReference>
<name>A0A8J2WM19_9CRUS</name>
<dbReference type="EMBL" id="CAKKLH010000294">
    <property type="protein sequence ID" value="CAH0109722.1"/>
    <property type="molecule type" value="Genomic_DNA"/>
</dbReference>
<organism evidence="2 3">
    <name type="scientific">Daphnia galeata</name>
    <dbReference type="NCBI Taxonomy" id="27404"/>
    <lineage>
        <taxon>Eukaryota</taxon>
        <taxon>Metazoa</taxon>
        <taxon>Ecdysozoa</taxon>
        <taxon>Arthropoda</taxon>
        <taxon>Crustacea</taxon>
        <taxon>Branchiopoda</taxon>
        <taxon>Diplostraca</taxon>
        <taxon>Cladocera</taxon>
        <taxon>Anomopoda</taxon>
        <taxon>Daphniidae</taxon>
        <taxon>Daphnia</taxon>
    </lineage>
</organism>